<dbReference type="PROSITE" id="PS00216">
    <property type="entry name" value="SUGAR_TRANSPORT_1"/>
    <property type="match status" value="1"/>
</dbReference>
<evidence type="ECO:0000256" key="2">
    <source>
        <dbReference type="ARBA" id="ARBA00022692"/>
    </source>
</evidence>
<keyword evidence="8" id="KW-1185">Reference proteome</keyword>
<feature type="transmembrane region" description="Helical" evidence="5">
    <location>
        <begin position="294"/>
        <end position="316"/>
    </location>
</feature>
<dbReference type="InterPro" id="IPR005829">
    <property type="entry name" value="Sugar_transporter_CS"/>
</dbReference>
<keyword evidence="2 5" id="KW-0812">Transmembrane</keyword>
<feature type="transmembrane region" description="Helical" evidence="5">
    <location>
        <begin position="323"/>
        <end position="341"/>
    </location>
</feature>
<comment type="subcellular location">
    <subcellularLocation>
        <location evidence="1">Cell membrane</location>
        <topology evidence="1">Multi-pass membrane protein</topology>
    </subcellularLocation>
</comment>
<evidence type="ECO:0000259" key="6">
    <source>
        <dbReference type="PROSITE" id="PS50850"/>
    </source>
</evidence>
<dbReference type="Pfam" id="PF07690">
    <property type="entry name" value="MFS_1"/>
    <property type="match status" value="1"/>
</dbReference>
<feature type="transmembrane region" description="Helical" evidence="5">
    <location>
        <begin position="178"/>
        <end position="206"/>
    </location>
</feature>
<dbReference type="Gene3D" id="1.20.1250.20">
    <property type="entry name" value="MFS general substrate transporter like domains"/>
    <property type="match status" value="1"/>
</dbReference>
<dbReference type="InterPro" id="IPR011701">
    <property type="entry name" value="MFS"/>
</dbReference>
<accession>A0ABZ1N180</accession>
<dbReference type="Proteomes" id="UP001621418">
    <property type="component" value="Chromosome"/>
</dbReference>
<dbReference type="SUPFAM" id="SSF103473">
    <property type="entry name" value="MFS general substrate transporter"/>
    <property type="match status" value="1"/>
</dbReference>
<dbReference type="PANTHER" id="PTHR23508:SF10">
    <property type="entry name" value="CARBOXYLIC ACID TRANSPORTER PROTEIN HOMOLOG"/>
    <property type="match status" value="1"/>
</dbReference>
<feature type="transmembrane region" description="Helical" evidence="5">
    <location>
        <begin position="91"/>
        <end position="109"/>
    </location>
</feature>
<evidence type="ECO:0000256" key="4">
    <source>
        <dbReference type="ARBA" id="ARBA00023136"/>
    </source>
</evidence>
<dbReference type="EMBL" id="CP109527">
    <property type="protein sequence ID" value="WTY33626.1"/>
    <property type="molecule type" value="Genomic_DNA"/>
</dbReference>
<dbReference type="PANTHER" id="PTHR23508">
    <property type="entry name" value="CARBOXYLIC ACID TRANSPORTER PROTEIN HOMOLOG"/>
    <property type="match status" value="1"/>
</dbReference>
<dbReference type="InterPro" id="IPR020846">
    <property type="entry name" value="MFS_dom"/>
</dbReference>
<dbReference type="InterPro" id="IPR036259">
    <property type="entry name" value="MFS_trans_sf"/>
</dbReference>
<dbReference type="RefSeq" id="WP_405145854.1">
    <property type="nucleotide sequence ID" value="NZ_CP109527.1"/>
</dbReference>
<feature type="transmembrane region" description="Helical" evidence="5">
    <location>
        <begin position="255"/>
        <end position="274"/>
    </location>
</feature>
<feature type="transmembrane region" description="Helical" evidence="5">
    <location>
        <begin position="347"/>
        <end position="370"/>
    </location>
</feature>
<evidence type="ECO:0000256" key="3">
    <source>
        <dbReference type="ARBA" id="ARBA00022989"/>
    </source>
</evidence>
<feature type="transmembrane region" description="Helical" evidence="5">
    <location>
        <begin position="115"/>
        <end position="137"/>
    </location>
</feature>
<reference evidence="7 8" key="1">
    <citation type="submission" date="2022-10" db="EMBL/GenBank/DDBJ databases">
        <title>The complete genomes of actinobacterial strains from the NBC collection.</title>
        <authorList>
            <person name="Joergensen T.S."/>
            <person name="Alvarez Arevalo M."/>
            <person name="Sterndorff E.B."/>
            <person name="Faurdal D."/>
            <person name="Vuksanovic O."/>
            <person name="Mourched A.-S."/>
            <person name="Charusanti P."/>
            <person name="Shaw S."/>
            <person name="Blin K."/>
            <person name="Weber T."/>
        </authorList>
    </citation>
    <scope>NUCLEOTIDE SEQUENCE [LARGE SCALE GENOMIC DNA]</scope>
    <source>
        <strain evidence="7 8">NBC_01413</strain>
    </source>
</reference>
<name>A0ABZ1N180_9NOCA</name>
<evidence type="ECO:0000256" key="1">
    <source>
        <dbReference type="ARBA" id="ARBA00004651"/>
    </source>
</evidence>
<feature type="transmembrane region" description="Helical" evidence="5">
    <location>
        <begin position="20"/>
        <end position="46"/>
    </location>
</feature>
<feature type="transmembrane region" description="Helical" evidence="5">
    <location>
        <begin position="382"/>
        <end position="401"/>
    </location>
</feature>
<feature type="transmembrane region" description="Helical" evidence="5">
    <location>
        <begin position="149"/>
        <end position="172"/>
    </location>
</feature>
<organism evidence="7 8">
    <name type="scientific">Nocardia salmonicida</name>
    <dbReference type="NCBI Taxonomy" id="53431"/>
    <lineage>
        <taxon>Bacteria</taxon>
        <taxon>Bacillati</taxon>
        <taxon>Actinomycetota</taxon>
        <taxon>Actinomycetes</taxon>
        <taxon>Mycobacteriales</taxon>
        <taxon>Nocardiaceae</taxon>
        <taxon>Nocardia</taxon>
    </lineage>
</organism>
<evidence type="ECO:0000313" key="8">
    <source>
        <dbReference type="Proteomes" id="UP001621418"/>
    </source>
</evidence>
<sequence length="457" mass="47623">MEIAAHNIKARIESAPMQPLQYAVVTICVLLNMLDGFDVLALAFSASHISDEWSLSGSQLGILLSSALFGMAAGSIVVAQVADIVGRRRTIVVAALIVALGMGLSAMATGFTMLLAVRIVTGIAVGTLQACLNVMVAEYSSARHRSTAISVYTAGQPIGGTLGGIIAGILLAQFDWRAVFAFGAVVTLCVALLAAAILPESVDFLINRRPRNALRRTNAILTRLRQPALTEMPSAAMRNNDITGHWRDITTGPNLLTTSLLGFSFFVLMAGFYFANSWTPKLVTSSGFTSADGVQAGVCFSAGGIVGALVFGPLAMRFGVRPTLTALFGVAAAAFALYALSMGTLHTALVAAVLLGMTTSAVMAGMFSIAPMYYGSSARATAVGLVIGMGRVGAIFSPIIAGRLIDLGWAPKNLYFLFCLPLIAGALAIFALRSRRAVLTDSRTEPGATDAAPSLAH</sequence>
<evidence type="ECO:0000256" key="5">
    <source>
        <dbReference type="SAM" id="Phobius"/>
    </source>
</evidence>
<keyword evidence="4 5" id="KW-0472">Membrane</keyword>
<feature type="transmembrane region" description="Helical" evidence="5">
    <location>
        <begin position="413"/>
        <end position="432"/>
    </location>
</feature>
<feature type="domain" description="Major facilitator superfamily (MFS) profile" evidence="6">
    <location>
        <begin position="24"/>
        <end position="437"/>
    </location>
</feature>
<protein>
    <submittedName>
        <fullName evidence="7">MFS transporter</fullName>
    </submittedName>
</protein>
<dbReference type="PROSITE" id="PS50850">
    <property type="entry name" value="MFS"/>
    <property type="match status" value="1"/>
</dbReference>
<gene>
    <name evidence="7" type="ORF">OG308_20045</name>
</gene>
<evidence type="ECO:0000313" key="7">
    <source>
        <dbReference type="EMBL" id="WTY33626.1"/>
    </source>
</evidence>
<keyword evidence="3 5" id="KW-1133">Transmembrane helix</keyword>
<feature type="transmembrane region" description="Helical" evidence="5">
    <location>
        <begin position="58"/>
        <end position="79"/>
    </location>
</feature>
<proteinExistence type="predicted"/>